<organism evidence="9 10">
    <name type="scientific">Lepraria finkii</name>
    <dbReference type="NCBI Taxonomy" id="1340010"/>
    <lineage>
        <taxon>Eukaryota</taxon>
        <taxon>Fungi</taxon>
        <taxon>Dikarya</taxon>
        <taxon>Ascomycota</taxon>
        <taxon>Pezizomycotina</taxon>
        <taxon>Lecanoromycetes</taxon>
        <taxon>OSLEUM clade</taxon>
        <taxon>Lecanoromycetidae</taxon>
        <taxon>Lecanorales</taxon>
        <taxon>Lecanorineae</taxon>
        <taxon>Stereocaulaceae</taxon>
        <taxon>Lepraria</taxon>
    </lineage>
</organism>
<feature type="compositionally biased region" description="Acidic residues" evidence="7">
    <location>
        <begin position="136"/>
        <end position="145"/>
    </location>
</feature>
<evidence type="ECO:0000256" key="4">
    <source>
        <dbReference type="ARBA" id="ARBA00023125"/>
    </source>
</evidence>
<reference evidence="9 10" key="1">
    <citation type="submission" date="2024-09" db="EMBL/GenBank/DDBJ databases">
        <title>Rethinking Asexuality: The Enigmatic Case of Functional Sexual Genes in Lepraria (Stereocaulaceae).</title>
        <authorList>
            <person name="Doellman M."/>
            <person name="Sun Y."/>
            <person name="Barcenas-Pena A."/>
            <person name="Lumbsch H.T."/>
            <person name="Grewe F."/>
        </authorList>
    </citation>
    <scope>NUCLEOTIDE SEQUENCE [LARGE SCALE GENOMIC DNA]</scope>
    <source>
        <strain evidence="9 10">Grewe 0041</strain>
    </source>
</reference>
<evidence type="ECO:0000256" key="6">
    <source>
        <dbReference type="ARBA" id="ARBA00023242"/>
    </source>
</evidence>
<evidence type="ECO:0000256" key="3">
    <source>
        <dbReference type="ARBA" id="ARBA00023015"/>
    </source>
</evidence>
<evidence type="ECO:0000256" key="1">
    <source>
        <dbReference type="ARBA" id="ARBA00004123"/>
    </source>
</evidence>
<dbReference type="Proteomes" id="UP001590951">
    <property type="component" value="Unassembled WGS sequence"/>
</dbReference>
<keyword evidence="3" id="KW-0805">Transcription regulation</keyword>
<protein>
    <recommendedName>
        <fullName evidence="8">Transcriptional coactivator p15 (PC4) C-terminal domain-containing protein</fullName>
    </recommendedName>
</protein>
<evidence type="ECO:0000313" key="10">
    <source>
        <dbReference type="Proteomes" id="UP001590951"/>
    </source>
</evidence>
<evidence type="ECO:0000313" key="9">
    <source>
        <dbReference type="EMBL" id="KAL2055249.1"/>
    </source>
</evidence>
<dbReference type="EMBL" id="JBHFEH010000012">
    <property type="protein sequence ID" value="KAL2055249.1"/>
    <property type="molecule type" value="Genomic_DNA"/>
</dbReference>
<evidence type="ECO:0000256" key="7">
    <source>
        <dbReference type="SAM" id="MobiDB-lite"/>
    </source>
</evidence>
<proteinExistence type="inferred from homology"/>
<comment type="subcellular location">
    <subcellularLocation>
        <location evidence="1">Nucleus</location>
    </subcellularLocation>
</comment>
<gene>
    <name evidence="9" type="ORF">ABVK25_004587</name>
</gene>
<evidence type="ECO:0000256" key="5">
    <source>
        <dbReference type="ARBA" id="ARBA00023163"/>
    </source>
</evidence>
<comment type="caution">
    <text evidence="9">The sequence shown here is derived from an EMBL/GenBank/DDBJ whole genome shotgun (WGS) entry which is preliminary data.</text>
</comment>
<feature type="domain" description="Transcriptional coactivator p15 (PC4) C-terminal" evidence="8">
    <location>
        <begin position="56"/>
        <end position="106"/>
    </location>
</feature>
<accession>A0ABR4BEM1</accession>
<dbReference type="Gene3D" id="2.30.31.10">
    <property type="entry name" value="Transcriptional Coactivator Pc4, Chain A"/>
    <property type="match status" value="1"/>
</dbReference>
<comment type="similarity">
    <text evidence="2">Belongs to the transcriptional coactivator PC4 family.</text>
</comment>
<evidence type="ECO:0000256" key="2">
    <source>
        <dbReference type="ARBA" id="ARBA00009001"/>
    </source>
</evidence>
<keyword evidence="4" id="KW-0238">DNA-binding</keyword>
<dbReference type="InterPro" id="IPR003173">
    <property type="entry name" value="PC4_C"/>
</dbReference>
<sequence>MPPKKRSAEVEEDDSDGGFVEDAPKSKKSKMSKIGASGSSKAAGGASTGKDDEVFWELSGKRRVGIQEYGGKKLINIREYYEKDGQMLPTKKGISLPIDQFNTLIKLLPQIETNLAGQGQRIERPDYGGADASATFDEDEDEEEPEVKRKGRRNFEETSEED</sequence>
<dbReference type="InterPro" id="IPR045125">
    <property type="entry name" value="Sub1/Tcp4-like"/>
</dbReference>
<dbReference type="PANTHER" id="PTHR13215">
    <property type="entry name" value="RNA POLYMERASE II TRANSCRIPTIONAL COACTIVATOR"/>
    <property type="match status" value="1"/>
</dbReference>
<dbReference type="Pfam" id="PF02229">
    <property type="entry name" value="PC4"/>
    <property type="match status" value="1"/>
</dbReference>
<feature type="region of interest" description="Disordered" evidence="7">
    <location>
        <begin position="1"/>
        <end position="51"/>
    </location>
</feature>
<feature type="compositionally biased region" description="Low complexity" evidence="7">
    <location>
        <begin position="32"/>
        <end position="45"/>
    </location>
</feature>
<keyword evidence="5" id="KW-0804">Transcription</keyword>
<keyword evidence="6" id="KW-0539">Nucleus</keyword>
<name>A0ABR4BEM1_9LECA</name>
<dbReference type="SUPFAM" id="SSF54447">
    <property type="entry name" value="ssDNA-binding transcriptional regulator domain"/>
    <property type="match status" value="1"/>
</dbReference>
<dbReference type="InterPro" id="IPR009044">
    <property type="entry name" value="ssDNA-bd_transcriptional_reg"/>
</dbReference>
<evidence type="ECO:0000259" key="8">
    <source>
        <dbReference type="Pfam" id="PF02229"/>
    </source>
</evidence>
<keyword evidence="10" id="KW-1185">Reference proteome</keyword>
<feature type="region of interest" description="Disordered" evidence="7">
    <location>
        <begin position="117"/>
        <end position="162"/>
    </location>
</feature>